<dbReference type="Pfam" id="PF00441">
    <property type="entry name" value="Acyl-CoA_dh_1"/>
    <property type="match status" value="1"/>
</dbReference>
<evidence type="ECO:0000259" key="11">
    <source>
        <dbReference type="Pfam" id="PF21263"/>
    </source>
</evidence>
<evidence type="ECO:0000259" key="10">
    <source>
        <dbReference type="Pfam" id="PF02771"/>
    </source>
</evidence>
<comment type="similarity">
    <text evidence="2 7">Belongs to the acyl-CoA dehydrogenase family.</text>
</comment>
<dbReference type="FunFam" id="1.20.140.10:FF:000019">
    <property type="entry name" value="Acyl-CoA dehydrogenase"/>
    <property type="match status" value="1"/>
</dbReference>
<evidence type="ECO:0000256" key="7">
    <source>
        <dbReference type="RuleBase" id="RU362125"/>
    </source>
</evidence>
<dbReference type="InterPro" id="IPR006089">
    <property type="entry name" value="Acyl-CoA_DH_CS"/>
</dbReference>
<evidence type="ECO:0000256" key="6">
    <source>
        <dbReference type="ARBA" id="ARBA00052546"/>
    </source>
</evidence>
<comment type="caution">
    <text evidence="12">The sequence shown here is derived from an EMBL/GenBank/DDBJ whole genome shotgun (WGS) entry which is preliminary data.</text>
</comment>
<keyword evidence="5 7" id="KW-0560">Oxidoreductase</keyword>
<dbReference type="InterPro" id="IPR009075">
    <property type="entry name" value="AcylCo_DH/oxidase_C"/>
</dbReference>
<dbReference type="InterPro" id="IPR013786">
    <property type="entry name" value="AcylCoA_DH/ox_N"/>
</dbReference>
<sequence length="598" mass="65398">MSVTEQKKDLIVGGSFLTEQHALEHVFTPEDFTEDDHDLASTVEAFVDGEIVPNIKKLEEGRNEDMVAALKKAGELGFLAAEVPENYGGMDLAKTTSTLVGEKLIKHAGFMVSLGAHTGIGTMPITYFGNKEQREKYLPRLATGEIMAAYALTETSSGSDAMNARTKAVLTEDGKHYVLNGNKMWITNAGFADVFVVFAKINGEQFSAFIVERDYPGVSVAAEEKKMGIKASSTRMVNLDDVKVPVENLLGNPGDGAKIAFNILNIGRFKLGGAAVGGCKQALEFSAKYAIDRKAFGKSITEFGVIKHKLGEMAIRTFACESMVYRTAGLIHEALEDIDFAEEGAAEKILNGIREYAIECAIAKVAGTEALDYAADEAVQIHGGYGYSAEYDVERLYRDSRINRIFEGTNEINRLLTVDMMIKKAMKGQLPLMEKVQALMGELMGMPSFDFDQDDSLLADEKKYVENAKKICMFVAGAGFQKFMQKIENEQELLAMAADLFIEAFVMESALLRTLKKAEKDGEEAAAMMVKMTRATIHDGMERIAPIAKTALAAIEEGDTLMTMNAALRRLLKHAPVNTVAIRREVAEQVIAKGGYPV</sequence>
<evidence type="ECO:0000256" key="4">
    <source>
        <dbReference type="ARBA" id="ARBA00022827"/>
    </source>
</evidence>
<keyword evidence="13" id="KW-1185">Reference proteome</keyword>
<evidence type="ECO:0000313" key="12">
    <source>
        <dbReference type="EMBL" id="MBO1321489.1"/>
    </source>
</evidence>
<dbReference type="PANTHER" id="PTHR43884">
    <property type="entry name" value="ACYL-COA DEHYDROGENASE"/>
    <property type="match status" value="1"/>
</dbReference>
<feature type="domain" description="Acyl-CoA oxidase/dehydrogenase middle" evidence="9">
    <location>
        <begin position="149"/>
        <end position="242"/>
    </location>
</feature>
<dbReference type="InterPro" id="IPR036250">
    <property type="entry name" value="AcylCo_DH-like_C"/>
</dbReference>
<evidence type="ECO:0000256" key="1">
    <source>
        <dbReference type="ARBA" id="ARBA00001974"/>
    </source>
</evidence>
<dbReference type="PROSITE" id="PS00073">
    <property type="entry name" value="ACYL_COA_DH_2"/>
    <property type="match status" value="1"/>
</dbReference>
<dbReference type="GO" id="GO:0003995">
    <property type="term" value="F:acyl-CoA dehydrogenase activity"/>
    <property type="evidence" value="ECO:0007669"/>
    <property type="project" value="InterPro"/>
</dbReference>
<evidence type="ECO:0000259" key="8">
    <source>
        <dbReference type="Pfam" id="PF00441"/>
    </source>
</evidence>
<dbReference type="FunFam" id="1.10.540.10:FF:000001">
    <property type="entry name" value="Very long-chain-specific acyl-CoA dehydrogenase, mitochondrial"/>
    <property type="match status" value="1"/>
</dbReference>
<dbReference type="PANTHER" id="PTHR43884:SF12">
    <property type="entry name" value="ISOVALERYL-COA DEHYDROGENASE, MITOCHONDRIAL-RELATED"/>
    <property type="match status" value="1"/>
</dbReference>
<dbReference type="RefSeq" id="WP_207861463.1">
    <property type="nucleotide sequence ID" value="NZ_JAFREP010000025.1"/>
</dbReference>
<feature type="domain" description="Acyl-CoA dehydrogenase-like C-terminal" evidence="11">
    <location>
        <begin position="467"/>
        <end position="570"/>
    </location>
</feature>
<comment type="cofactor">
    <cofactor evidence="1 7">
        <name>FAD</name>
        <dbReference type="ChEBI" id="CHEBI:57692"/>
    </cofactor>
</comment>
<dbReference type="InterPro" id="IPR009100">
    <property type="entry name" value="AcylCoA_DH/oxidase_NM_dom_sf"/>
</dbReference>
<evidence type="ECO:0000256" key="5">
    <source>
        <dbReference type="ARBA" id="ARBA00023002"/>
    </source>
</evidence>
<dbReference type="FunFam" id="2.40.110.10:FF:000006">
    <property type="entry name" value="very long-chain specific acyl-CoA dehydrogenase, mitochondrial"/>
    <property type="match status" value="1"/>
</dbReference>
<protein>
    <submittedName>
        <fullName evidence="12">Acyl-CoA dehydrogenase family protein</fullName>
    </submittedName>
</protein>
<gene>
    <name evidence="12" type="ORF">J3U88_23605</name>
</gene>
<feature type="domain" description="Acyl-CoA dehydrogenase/oxidase N-terminal" evidence="10">
    <location>
        <begin position="33"/>
        <end position="145"/>
    </location>
</feature>
<dbReference type="InterPro" id="IPR037069">
    <property type="entry name" value="AcylCoA_DH/ox_N_sf"/>
</dbReference>
<dbReference type="Pfam" id="PF02771">
    <property type="entry name" value="Acyl-CoA_dh_N"/>
    <property type="match status" value="1"/>
</dbReference>
<dbReference type="EMBL" id="JAFREP010000025">
    <property type="protein sequence ID" value="MBO1321489.1"/>
    <property type="molecule type" value="Genomic_DNA"/>
</dbReference>
<evidence type="ECO:0000256" key="3">
    <source>
        <dbReference type="ARBA" id="ARBA00022630"/>
    </source>
</evidence>
<evidence type="ECO:0000313" key="13">
    <source>
        <dbReference type="Proteomes" id="UP000664417"/>
    </source>
</evidence>
<dbReference type="InterPro" id="IPR049426">
    <property type="entry name" value="Acyl-CoA-dh-like_C"/>
</dbReference>
<name>A0A8J7QCB0_9BACT</name>
<proteinExistence type="inferred from homology"/>
<dbReference type="GO" id="GO:0050660">
    <property type="term" value="F:flavin adenine dinucleotide binding"/>
    <property type="evidence" value="ECO:0007669"/>
    <property type="project" value="InterPro"/>
</dbReference>
<keyword evidence="3 7" id="KW-0285">Flavoprotein</keyword>
<dbReference type="SUPFAM" id="SSF56645">
    <property type="entry name" value="Acyl-CoA dehydrogenase NM domain-like"/>
    <property type="match status" value="1"/>
</dbReference>
<dbReference type="Gene3D" id="1.10.540.10">
    <property type="entry name" value="Acyl-CoA dehydrogenase/oxidase, N-terminal domain"/>
    <property type="match status" value="1"/>
</dbReference>
<reference evidence="12" key="1">
    <citation type="submission" date="2021-03" db="EMBL/GenBank/DDBJ databases">
        <authorList>
            <person name="Wang G."/>
        </authorList>
    </citation>
    <scope>NUCLEOTIDE SEQUENCE</scope>
    <source>
        <strain evidence="12">KCTC 12899</strain>
    </source>
</reference>
<dbReference type="InterPro" id="IPR006091">
    <property type="entry name" value="Acyl-CoA_Oxase/DH_mid-dom"/>
</dbReference>
<evidence type="ECO:0000259" key="9">
    <source>
        <dbReference type="Pfam" id="PF02770"/>
    </source>
</evidence>
<dbReference type="Gene3D" id="1.20.140.10">
    <property type="entry name" value="Butyryl-CoA Dehydrogenase, subunit A, domain 3"/>
    <property type="match status" value="2"/>
</dbReference>
<dbReference type="SUPFAM" id="SSF47203">
    <property type="entry name" value="Acyl-CoA dehydrogenase C-terminal domain-like"/>
    <property type="match status" value="1"/>
</dbReference>
<dbReference type="Proteomes" id="UP000664417">
    <property type="component" value="Unassembled WGS sequence"/>
</dbReference>
<dbReference type="AlphaFoldDB" id="A0A8J7QCB0"/>
<dbReference type="Pfam" id="PF02770">
    <property type="entry name" value="Acyl-CoA_dh_M"/>
    <property type="match status" value="1"/>
</dbReference>
<dbReference type="Pfam" id="PF21263">
    <property type="entry name" value="Acyl-CoA-dh_C"/>
    <property type="match status" value="1"/>
</dbReference>
<dbReference type="Gene3D" id="2.40.110.10">
    <property type="entry name" value="Butyryl-CoA Dehydrogenase, subunit A, domain 2"/>
    <property type="match status" value="1"/>
</dbReference>
<accession>A0A8J7QCB0</accession>
<organism evidence="12 13">
    <name type="scientific">Acanthopleuribacter pedis</name>
    <dbReference type="NCBI Taxonomy" id="442870"/>
    <lineage>
        <taxon>Bacteria</taxon>
        <taxon>Pseudomonadati</taxon>
        <taxon>Acidobacteriota</taxon>
        <taxon>Holophagae</taxon>
        <taxon>Acanthopleuribacterales</taxon>
        <taxon>Acanthopleuribacteraceae</taxon>
        <taxon>Acanthopleuribacter</taxon>
    </lineage>
</organism>
<dbReference type="InterPro" id="IPR046373">
    <property type="entry name" value="Acyl-CoA_Oxase/DH_mid-dom_sf"/>
</dbReference>
<evidence type="ECO:0000256" key="2">
    <source>
        <dbReference type="ARBA" id="ARBA00009347"/>
    </source>
</evidence>
<comment type="catalytic activity">
    <reaction evidence="6">
        <text>a 2,3-saturated acyl-CoA + A = a 2,3-dehydroacyl-CoA + AH2</text>
        <dbReference type="Rhea" id="RHEA:48608"/>
        <dbReference type="ChEBI" id="CHEBI:13193"/>
        <dbReference type="ChEBI" id="CHEBI:17499"/>
        <dbReference type="ChEBI" id="CHEBI:60015"/>
        <dbReference type="ChEBI" id="CHEBI:65111"/>
    </reaction>
</comment>
<keyword evidence="4 7" id="KW-0274">FAD</keyword>
<feature type="domain" description="Acyl-CoA dehydrogenase/oxidase C-terminal" evidence="8">
    <location>
        <begin position="254"/>
        <end position="416"/>
    </location>
</feature>